<dbReference type="Proteomes" id="UP000219338">
    <property type="component" value="Unassembled WGS sequence"/>
</dbReference>
<evidence type="ECO:0000313" key="2">
    <source>
        <dbReference type="Proteomes" id="UP000219338"/>
    </source>
</evidence>
<accession>A0A284S556</accession>
<dbReference type="OMA" id="SISEAMF"/>
<gene>
    <name evidence="1" type="ORF">ARMOST_19636</name>
</gene>
<sequence length="197" mass="22328">MPVVTAAHLTHLYVDRVDILDVLSAPLLGSLTISLMSTRQGPQSLSAQESVTRFLHQSRCHLESLSISEAMFTFDTSSRMFALEACSTISRLKLELHPRMVNGIVETLTSPSVLPNLRHLILCMSQPSGDEWTAILRMARSRRDAGMLKLVEVQFRLDEPDCYLAEDMRALTGDDFEMRVEKWDPPCRDHLYLEHLS</sequence>
<organism evidence="1 2">
    <name type="scientific">Armillaria ostoyae</name>
    <name type="common">Armillaria root rot fungus</name>
    <dbReference type="NCBI Taxonomy" id="47428"/>
    <lineage>
        <taxon>Eukaryota</taxon>
        <taxon>Fungi</taxon>
        <taxon>Dikarya</taxon>
        <taxon>Basidiomycota</taxon>
        <taxon>Agaricomycotina</taxon>
        <taxon>Agaricomycetes</taxon>
        <taxon>Agaricomycetidae</taxon>
        <taxon>Agaricales</taxon>
        <taxon>Marasmiineae</taxon>
        <taxon>Physalacriaceae</taxon>
        <taxon>Armillaria</taxon>
    </lineage>
</organism>
<evidence type="ECO:0008006" key="3">
    <source>
        <dbReference type="Google" id="ProtNLM"/>
    </source>
</evidence>
<evidence type="ECO:0000313" key="1">
    <source>
        <dbReference type="EMBL" id="SJL16117.1"/>
    </source>
</evidence>
<reference evidence="2" key="1">
    <citation type="journal article" date="2017" name="Nat. Ecol. Evol.">
        <title>Genome expansion and lineage-specific genetic innovations in the forest pathogenic fungi Armillaria.</title>
        <authorList>
            <person name="Sipos G."/>
            <person name="Prasanna A.N."/>
            <person name="Walter M.C."/>
            <person name="O'Connor E."/>
            <person name="Balint B."/>
            <person name="Krizsan K."/>
            <person name="Kiss B."/>
            <person name="Hess J."/>
            <person name="Varga T."/>
            <person name="Slot J."/>
            <person name="Riley R."/>
            <person name="Boka B."/>
            <person name="Rigling D."/>
            <person name="Barry K."/>
            <person name="Lee J."/>
            <person name="Mihaltcheva S."/>
            <person name="LaButti K."/>
            <person name="Lipzen A."/>
            <person name="Waldron R."/>
            <person name="Moloney N.M."/>
            <person name="Sperisen C."/>
            <person name="Kredics L."/>
            <person name="Vagvoelgyi C."/>
            <person name="Patrignani A."/>
            <person name="Fitzpatrick D."/>
            <person name="Nagy I."/>
            <person name="Doyle S."/>
            <person name="Anderson J.B."/>
            <person name="Grigoriev I.V."/>
            <person name="Gueldener U."/>
            <person name="Muensterkoetter M."/>
            <person name="Nagy L.G."/>
        </authorList>
    </citation>
    <scope>NUCLEOTIDE SEQUENCE [LARGE SCALE GENOMIC DNA]</scope>
    <source>
        <strain evidence="2">C18/9</strain>
    </source>
</reference>
<dbReference type="SUPFAM" id="SSF52047">
    <property type="entry name" value="RNI-like"/>
    <property type="match status" value="1"/>
</dbReference>
<keyword evidence="2" id="KW-1185">Reference proteome</keyword>
<dbReference type="OrthoDB" id="3021651at2759"/>
<dbReference type="AlphaFoldDB" id="A0A284S556"/>
<dbReference type="EMBL" id="FUEG01000033">
    <property type="protein sequence ID" value="SJL16117.1"/>
    <property type="molecule type" value="Genomic_DNA"/>
</dbReference>
<name>A0A284S556_ARMOS</name>
<proteinExistence type="predicted"/>
<protein>
    <recommendedName>
        <fullName evidence="3">F-box domain-containing protein</fullName>
    </recommendedName>
</protein>